<dbReference type="PANTHER" id="PTHR24422:SF10">
    <property type="entry name" value="CHEMOTAXIS PROTEIN METHYLTRANSFERASE 2"/>
    <property type="match status" value="1"/>
</dbReference>
<dbReference type="HOGENOM" id="CLU_025854_1_1_9"/>
<dbReference type="PROSITE" id="PS50123">
    <property type="entry name" value="CHER"/>
    <property type="match status" value="1"/>
</dbReference>
<dbReference type="Pfam" id="PF01739">
    <property type="entry name" value="CheR"/>
    <property type="match status" value="1"/>
</dbReference>
<dbReference type="SMART" id="SM00138">
    <property type="entry name" value="MeTrc"/>
    <property type="match status" value="1"/>
</dbReference>
<dbReference type="InterPro" id="IPR000780">
    <property type="entry name" value="CheR_MeTrfase"/>
</dbReference>
<dbReference type="PRINTS" id="PR00996">
    <property type="entry name" value="CHERMTFRASE"/>
</dbReference>
<keyword evidence="2" id="KW-0808">Transferase</keyword>
<organism evidence="2 3">
    <name type="scientific">Coprothermobacter proteolyticus (strain ATCC 35245 / DSM 5265 / OCM 4 / BT)</name>
    <dbReference type="NCBI Taxonomy" id="309798"/>
    <lineage>
        <taxon>Bacteria</taxon>
        <taxon>Pseudomonadati</taxon>
        <taxon>Coprothermobacterota</taxon>
        <taxon>Coprothermobacteria</taxon>
        <taxon>Coprothermobacterales</taxon>
        <taxon>Coprothermobacteraceae</taxon>
        <taxon>Coprothermobacter</taxon>
    </lineage>
</organism>
<dbReference type="InterPro" id="IPR022641">
    <property type="entry name" value="CheR_N"/>
</dbReference>
<dbReference type="RefSeq" id="WP_012544010.1">
    <property type="nucleotide sequence ID" value="NC_011295.1"/>
</dbReference>
<name>B5Y7G1_COPPD</name>
<sequence length="254" mass="29615">MVEVNLEPLIALLRKHRDLDLSGYSKSTLGRRITYFMGLNKISSIDELGRRLAEDDLLFQEFLDKLTINVTEFFRDPPFWEKLTELLKSLPSNRIKSWSAGCSIGCEPYSLAMVFLEHKVFHEPIWATDFDKGALERAKAGVYTQNEIRNVPQRYMKYFTEEDGNYRVHPRIKALVRFEQHNLLQDDFPVSEMDLILCRNVVIYFGHDVHEYLWQKFAKALKPGGILFVGASEIIFDPGKYGLSLISHGFYRRR</sequence>
<dbReference type="AlphaFoldDB" id="B5Y7G1"/>
<dbReference type="KEGG" id="cpo:COPRO5265_0342"/>
<feature type="domain" description="CheR-type methyltransferase" evidence="1">
    <location>
        <begin position="1"/>
        <end position="254"/>
    </location>
</feature>
<evidence type="ECO:0000313" key="2">
    <source>
        <dbReference type="EMBL" id="ACI17358.1"/>
    </source>
</evidence>
<dbReference type="eggNOG" id="COG1352">
    <property type="taxonomic scope" value="Bacteria"/>
</dbReference>
<dbReference type="CDD" id="cd02440">
    <property type="entry name" value="AdoMet_MTases"/>
    <property type="match status" value="1"/>
</dbReference>
<dbReference type="Proteomes" id="UP000001732">
    <property type="component" value="Chromosome"/>
</dbReference>
<dbReference type="EMBL" id="CP001145">
    <property type="protein sequence ID" value="ACI17358.1"/>
    <property type="molecule type" value="Genomic_DNA"/>
</dbReference>
<proteinExistence type="predicted"/>
<dbReference type="GO" id="GO:0008983">
    <property type="term" value="F:protein-glutamate O-methyltransferase activity"/>
    <property type="evidence" value="ECO:0007669"/>
    <property type="project" value="UniProtKB-EC"/>
</dbReference>
<reference evidence="3" key="1">
    <citation type="submission" date="2008-08" db="EMBL/GenBank/DDBJ databases">
        <title>The complete genome sequence of Coprothermobacter proteolyticus strain ATCC 5245 / DSM 5265 / BT.</title>
        <authorList>
            <person name="Dodson R.J."/>
            <person name="Durkin A.S."/>
            <person name="Wu M."/>
            <person name="Eisen J."/>
            <person name="Sutton G."/>
        </authorList>
    </citation>
    <scope>NUCLEOTIDE SEQUENCE [LARGE SCALE GENOMIC DNA]</scope>
    <source>
        <strain evidence="3">ATCC 35245 / DSM 5265 / OCM 4 / BT</strain>
    </source>
</reference>
<keyword evidence="2" id="KW-0489">Methyltransferase</keyword>
<dbReference type="Gene3D" id="3.40.50.150">
    <property type="entry name" value="Vaccinia Virus protein VP39"/>
    <property type="match status" value="1"/>
</dbReference>
<gene>
    <name evidence="2" type="primary">cheR</name>
    <name evidence="2" type="ordered locus">COPRO5265_0342</name>
</gene>
<dbReference type="SUPFAM" id="SSF53335">
    <property type="entry name" value="S-adenosyl-L-methionine-dependent methyltransferases"/>
    <property type="match status" value="1"/>
</dbReference>
<dbReference type="SUPFAM" id="SSF47757">
    <property type="entry name" value="Chemotaxis receptor methyltransferase CheR, N-terminal domain"/>
    <property type="match status" value="1"/>
</dbReference>
<dbReference type="STRING" id="309798.COPRO5265_0342"/>
<reference evidence="2 3" key="2">
    <citation type="journal article" date="2014" name="Genome Announc.">
        <title>Complete Genome Sequence of Coprothermobacter proteolyticus DSM 5265.</title>
        <authorList>
            <person name="Alexiev A."/>
            <person name="Coil D.A."/>
            <person name="Badger J.H."/>
            <person name="Enticknap J."/>
            <person name="Ward N."/>
            <person name="Robb F.T."/>
            <person name="Eisen J.A."/>
        </authorList>
    </citation>
    <scope>NUCLEOTIDE SEQUENCE [LARGE SCALE GENOMIC DNA]</scope>
    <source>
        <strain evidence="3">ATCC 35245 / DSM 5265 / OCM 4 / BT</strain>
    </source>
</reference>
<dbReference type="EC" id="2.1.1.80" evidence="2"/>
<evidence type="ECO:0000259" key="1">
    <source>
        <dbReference type="PROSITE" id="PS50123"/>
    </source>
</evidence>
<accession>B5Y7G1</accession>
<dbReference type="InterPro" id="IPR029063">
    <property type="entry name" value="SAM-dependent_MTases_sf"/>
</dbReference>
<dbReference type="InterPro" id="IPR050903">
    <property type="entry name" value="Bact_Chemotaxis_MeTrfase"/>
</dbReference>
<dbReference type="Pfam" id="PF03705">
    <property type="entry name" value="CheR_N"/>
    <property type="match status" value="1"/>
</dbReference>
<evidence type="ECO:0000313" key="3">
    <source>
        <dbReference type="Proteomes" id="UP000001732"/>
    </source>
</evidence>
<dbReference type="InterPro" id="IPR022642">
    <property type="entry name" value="CheR_C"/>
</dbReference>
<protein>
    <submittedName>
        <fullName evidence="2">CheR methyltransferase, SAM binding domain</fullName>
        <ecNumber evidence="2">2.1.1.80</ecNumber>
    </submittedName>
</protein>
<keyword evidence="3" id="KW-1185">Reference proteome</keyword>
<dbReference type="GO" id="GO:0032259">
    <property type="term" value="P:methylation"/>
    <property type="evidence" value="ECO:0007669"/>
    <property type="project" value="UniProtKB-KW"/>
</dbReference>
<dbReference type="PANTHER" id="PTHR24422">
    <property type="entry name" value="CHEMOTAXIS PROTEIN METHYLTRANSFERASE"/>
    <property type="match status" value="1"/>
</dbReference>